<reference evidence="1 2" key="1">
    <citation type="submission" date="2023-01" db="EMBL/GenBank/DDBJ databases">
        <title>Complete genome sequence of Muricauda aquimarina strain IFOP_LL357.</title>
        <authorList>
            <person name="Gajardo G."/>
            <person name="Ueki S."/>
            <person name="Maruyama F."/>
        </authorList>
    </citation>
    <scope>NUCLEOTIDE SEQUENCE [LARGE SCALE GENOMIC DNA]</scope>
    <source>
        <strain evidence="1 2">IFOP_LL357</strain>
    </source>
</reference>
<dbReference type="PROSITE" id="PS51257">
    <property type="entry name" value="PROKAR_LIPOPROTEIN"/>
    <property type="match status" value="1"/>
</dbReference>
<sequence length="390" mass="45463">MKMLFIFFAILLLSCGQGNNRVEKEQKAKDSVNTNLVEPSENLNEDEWEAPSEVQEKNPLEISILNLYKSMEDKDEQEFLRQFPKDFKQFQGYFGWDTPNDAPHELYEHSVHYIEYLFYLLRTNKYPDHEKNIISICENGRWEPDAVNYFQHHVVNHIKENEKYNLINSLSDDRAKSVLFFLFDGPHPKFDADFASYLNASKKQILEDLFETGFFDNNENPDPFPDEEINSTFTLSDYMENEHFFIRDIDINNDGVLDKIVSAGRYQGDELLLFINDGEEFDFTLKTINFSEDGGDQIVDVVAEDGGFFIKTAFPDRGLNEAYHHIIFKDNSWILTNSVYRTQSSNQKDAFIHVCDVTQGLNMADTHFFEKLKGMPDEVEKDTVCTKEIL</sequence>
<name>A0AA48HPU9_9FLAO</name>
<accession>A0AA48HPU9</accession>
<dbReference type="RefSeq" id="WP_338194028.1">
    <property type="nucleotide sequence ID" value="NZ_AP027268.1"/>
</dbReference>
<dbReference type="AlphaFoldDB" id="A0AA48HPU9"/>
<protein>
    <submittedName>
        <fullName evidence="1">Uncharacterized protein</fullName>
    </submittedName>
</protein>
<dbReference type="EMBL" id="AP027268">
    <property type="protein sequence ID" value="BDW93479.1"/>
    <property type="molecule type" value="Genomic_DNA"/>
</dbReference>
<gene>
    <name evidence="1" type="ORF">MACH07_23110</name>
</gene>
<proteinExistence type="predicted"/>
<organism evidence="1 2">
    <name type="scientific">Flagellimonas marinaquae</name>
    <dbReference type="NCBI Taxonomy" id="254955"/>
    <lineage>
        <taxon>Bacteria</taxon>
        <taxon>Pseudomonadati</taxon>
        <taxon>Bacteroidota</taxon>
        <taxon>Flavobacteriia</taxon>
        <taxon>Flavobacteriales</taxon>
        <taxon>Flavobacteriaceae</taxon>
        <taxon>Flagellimonas</taxon>
    </lineage>
</organism>
<keyword evidence="2" id="KW-1185">Reference proteome</keyword>
<evidence type="ECO:0000313" key="2">
    <source>
        <dbReference type="Proteomes" id="UP001330184"/>
    </source>
</evidence>
<evidence type="ECO:0000313" key="1">
    <source>
        <dbReference type="EMBL" id="BDW93479.1"/>
    </source>
</evidence>
<dbReference type="Proteomes" id="UP001330184">
    <property type="component" value="Chromosome"/>
</dbReference>